<dbReference type="SFLD" id="SFLDS00029">
    <property type="entry name" value="Radical_SAM"/>
    <property type="match status" value="1"/>
</dbReference>
<dbReference type="Proteomes" id="UP001139104">
    <property type="component" value="Unassembled WGS sequence"/>
</dbReference>
<name>A0ABS9Z2Z9_9HYPH</name>
<reference evidence="8" key="1">
    <citation type="journal article" date="2022" name="ISME J.">
        <title>Identification of active gaseous-alkane degraders at natural gas seeps.</title>
        <authorList>
            <person name="Farhan Ul Haque M."/>
            <person name="Hernandez M."/>
            <person name="Crombie A.T."/>
            <person name="Murrell J.C."/>
        </authorList>
    </citation>
    <scope>NUCLEOTIDE SEQUENCE</scope>
    <source>
        <strain evidence="8">PC2</strain>
    </source>
</reference>
<protein>
    <submittedName>
        <fullName evidence="8">SPASM domain-containing protein</fullName>
    </submittedName>
</protein>
<dbReference type="InterPro" id="IPR013785">
    <property type="entry name" value="Aldolase_TIM"/>
</dbReference>
<keyword evidence="5" id="KW-0411">Iron-sulfur</keyword>
<dbReference type="SFLD" id="SFLDG01067">
    <property type="entry name" value="SPASM/twitch_domain_containing"/>
    <property type="match status" value="1"/>
</dbReference>
<evidence type="ECO:0000256" key="6">
    <source>
        <dbReference type="ARBA" id="ARBA00023601"/>
    </source>
</evidence>
<accession>A0ABS9Z2Z9</accession>
<dbReference type="Gene3D" id="3.20.20.70">
    <property type="entry name" value="Aldolase class I"/>
    <property type="match status" value="1"/>
</dbReference>
<dbReference type="RefSeq" id="WP_243065744.1">
    <property type="nucleotide sequence ID" value="NZ_JAIVFK010000017.1"/>
</dbReference>
<evidence type="ECO:0000256" key="4">
    <source>
        <dbReference type="ARBA" id="ARBA00023004"/>
    </source>
</evidence>
<evidence type="ECO:0000313" key="9">
    <source>
        <dbReference type="Proteomes" id="UP001139104"/>
    </source>
</evidence>
<dbReference type="PANTHER" id="PTHR43273">
    <property type="entry name" value="ANAEROBIC SULFATASE-MATURATING ENZYME HOMOLOG ASLB-RELATED"/>
    <property type="match status" value="1"/>
</dbReference>
<dbReference type="InterPro" id="IPR058240">
    <property type="entry name" value="rSAM_sf"/>
</dbReference>
<keyword evidence="2" id="KW-0949">S-adenosyl-L-methionine</keyword>
<dbReference type="EMBL" id="JAIVFP010000001">
    <property type="protein sequence ID" value="MCI4681695.1"/>
    <property type="molecule type" value="Genomic_DNA"/>
</dbReference>
<comment type="caution">
    <text evidence="8">The sequence shown here is derived from an EMBL/GenBank/DDBJ whole genome shotgun (WGS) entry which is preliminary data.</text>
</comment>
<sequence length="466" mass="52095">MSPYRPSRYNFTVRGERGGVALFNAATGSVVRLDGPHAEALAEALVNPGLIFSGTEFSAELGERLRNGGFLIQNYFNELQAIRERYWRARGETPIVLTITTTMDCNLGCYYCYEERSGHALKSTDVAAIVDLAKRFVTGSGRHSLHVDWYGGEPLLNLEFLEAASLELQEYCEREGVSYVASIISNGTLWPGDVEAFVARNRIRQVQISFDGLQTNHDKRRRYRRDHDNACDSSFAEAVNLVDRLVRCVRVDLRFNIDRANSGDLVPFIRFAKDRGWFNAVFPAVFQPARLASYSEASDFMRKYELSLDEFDALRAIVRNEIGTGARIEESEIPDGFPRPKTSVCAALAANSLVVGADGLTYRCGLQAGETKRAVGTLEDRSHVTAAWNDQSWWEAFDPTSAPSCSKCSFLPICWGGCPKKHLEGDVHAIQEQGRYWRNNLLRLIAHTAGIEAPRETVVADALQFR</sequence>
<dbReference type="PANTHER" id="PTHR43273:SF3">
    <property type="entry name" value="ANAEROBIC SULFATASE-MATURATING ENZYME HOMOLOG ASLB-RELATED"/>
    <property type="match status" value="1"/>
</dbReference>
<dbReference type="PROSITE" id="PS51918">
    <property type="entry name" value="RADICAL_SAM"/>
    <property type="match status" value="1"/>
</dbReference>
<dbReference type="InterPro" id="IPR023885">
    <property type="entry name" value="4Fe4S-binding_SPASM_dom"/>
</dbReference>
<evidence type="ECO:0000256" key="5">
    <source>
        <dbReference type="ARBA" id="ARBA00023014"/>
    </source>
</evidence>
<dbReference type="InterPro" id="IPR007197">
    <property type="entry name" value="rSAM"/>
</dbReference>
<evidence type="ECO:0000256" key="2">
    <source>
        <dbReference type="ARBA" id="ARBA00022691"/>
    </source>
</evidence>
<proteinExistence type="inferred from homology"/>
<keyword evidence="9" id="KW-1185">Reference proteome</keyword>
<organism evidence="8 9">
    <name type="scientific">Candidatus Rhodoblastus alkanivorans</name>
    <dbReference type="NCBI Taxonomy" id="2954117"/>
    <lineage>
        <taxon>Bacteria</taxon>
        <taxon>Pseudomonadati</taxon>
        <taxon>Pseudomonadota</taxon>
        <taxon>Alphaproteobacteria</taxon>
        <taxon>Hyphomicrobiales</taxon>
        <taxon>Rhodoblastaceae</taxon>
        <taxon>Rhodoblastus</taxon>
    </lineage>
</organism>
<dbReference type="NCBIfam" id="TIGR04085">
    <property type="entry name" value="rSAM_more_4Fe4S"/>
    <property type="match status" value="1"/>
</dbReference>
<dbReference type="Pfam" id="PF04055">
    <property type="entry name" value="Radical_SAM"/>
    <property type="match status" value="1"/>
</dbReference>
<keyword evidence="3" id="KW-0479">Metal-binding</keyword>
<evidence type="ECO:0000256" key="3">
    <source>
        <dbReference type="ARBA" id="ARBA00022723"/>
    </source>
</evidence>
<evidence type="ECO:0000313" key="8">
    <source>
        <dbReference type="EMBL" id="MCI4681695.1"/>
    </source>
</evidence>
<comment type="cofactor">
    <cofactor evidence="1">
        <name>[4Fe-4S] cluster</name>
        <dbReference type="ChEBI" id="CHEBI:49883"/>
    </cofactor>
</comment>
<evidence type="ECO:0000259" key="7">
    <source>
        <dbReference type="PROSITE" id="PS51918"/>
    </source>
</evidence>
<keyword evidence="4" id="KW-0408">Iron</keyword>
<feature type="domain" description="Radical SAM core" evidence="7">
    <location>
        <begin position="89"/>
        <end position="327"/>
    </location>
</feature>
<dbReference type="InterPro" id="IPR023867">
    <property type="entry name" value="Sulphatase_maturase_rSAM"/>
</dbReference>
<dbReference type="CDD" id="cd01335">
    <property type="entry name" value="Radical_SAM"/>
    <property type="match status" value="1"/>
</dbReference>
<evidence type="ECO:0000256" key="1">
    <source>
        <dbReference type="ARBA" id="ARBA00001966"/>
    </source>
</evidence>
<comment type="similarity">
    <text evidence="6">Belongs to the radical SAM superfamily. Anaerobic sulfatase-maturating enzyme family.</text>
</comment>
<gene>
    <name evidence="8" type="ORF">K2U94_02750</name>
</gene>
<dbReference type="SUPFAM" id="SSF102114">
    <property type="entry name" value="Radical SAM enzymes"/>
    <property type="match status" value="1"/>
</dbReference>